<dbReference type="Proteomes" id="UP000801864">
    <property type="component" value="Unassembled WGS sequence"/>
</dbReference>
<sequence length="195" mass="20773">MSTKSYSVLSIGLLCLSLLSVPSSAQPTADPLGPKGLNWVLPFVGDWNCYQQGENGNGGGGSGAGANLTYSIKMTKNNVTLDSIQPSPLLTAHSVITYDSENEIFNYTYSDSGGNSGPGTSVGWEEGGHFRFITWPLTNPGRPGIQARTMDDFLRPTGPDQFTDKFYASQDGGNTWLPAGQLDCTRAPKSPAKET</sequence>
<comment type="caution">
    <text evidence="3">The sequence shown here is derived from an EMBL/GenBank/DDBJ whole genome shotgun (WGS) entry which is preliminary data.</text>
</comment>
<evidence type="ECO:0000256" key="2">
    <source>
        <dbReference type="SAM" id="SignalP"/>
    </source>
</evidence>
<feature type="region of interest" description="Disordered" evidence="1">
    <location>
        <begin position="168"/>
        <end position="195"/>
    </location>
</feature>
<feature type="chain" id="PRO_5040409305" description="DUF1579 domain-containing protein" evidence="2">
    <location>
        <begin position="26"/>
        <end position="195"/>
    </location>
</feature>
<reference evidence="3 4" key="1">
    <citation type="submission" date="2018-06" db="EMBL/GenBank/DDBJ databases">
        <title>Genome analysis of cellulolytic fungus Trichoderma lentiforme CFAM-422.</title>
        <authorList>
            <person name="Steindorff A.S."/>
            <person name="Formighieri E.F."/>
            <person name="Midorikawa G.E.O."/>
            <person name="Tamietti M.S."/>
            <person name="Ramos E.Z."/>
            <person name="Silva A.S."/>
            <person name="Bon E.P.S."/>
            <person name="Mendes T.D."/>
            <person name="Damaso M.C.T."/>
            <person name="Favaro L.C.L."/>
        </authorList>
    </citation>
    <scope>NUCLEOTIDE SEQUENCE [LARGE SCALE GENOMIC DNA]</scope>
    <source>
        <strain evidence="3 4">CFAM-422</strain>
    </source>
</reference>
<evidence type="ECO:0000313" key="4">
    <source>
        <dbReference type="Proteomes" id="UP000801864"/>
    </source>
</evidence>
<evidence type="ECO:0000256" key="1">
    <source>
        <dbReference type="SAM" id="MobiDB-lite"/>
    </source>
</evidence>
<accession>A0A9P5CCE3</accession>
<keyword evidence="4" id="KW-1185">Reference proteome</keyword>
<dbReference type="EMBL" id="QLNT01000015">
    <property type="protein sequence ID" value="KAF3067831.1"/>
    <property type="molecule type" value="Genomic_DNA"/>
</dbReference>
<proteinExistence type="predicted"/>
<keyword evidence="2" id="KW-0732">Signal</keyword>
<evidence type="ECO:0008006" key="5">
    <source>
        <dbReference type="Google" id="ProtNLM"/>
    </source>
</evidence>
<feature type="signal peptide" evidence="2">
    <location>
        <begin position="1"/>
        <end position="25"/>
    </location>
</feature>
<name>A0A9P5CCE3_9HYPO</name>
<evidence type="ECO:0000313" key="3">
    <source>
        <dbReference type="EMBL" id="KAF3067831.1"/>
    </source>
</evidence>
<organism evidence="3 4">
    <name type="scientific">Trichoderma lentiforme</name>
    <dbReference type="NCBI Taxonomy" id="1567552"/>
    <lineage>
        <taxon>Eukaryota</taxon>
        <taxon>Fungi</taxon>
        <taxon>Dikarya</taxon>
        <taxon>Ascomycota</taxon>
        <taxon>Pezizomycotina</taxon>
        <taxon>Sordariomycetes</taxon>
        <taxon>Hypocreomycetidae</taxon>
        <taxon>Hypocreales</taxon>
        <taxon>Hypocreaceae</taxon>
        <taxon>Trichoderma</taxon>
    </lineage>
</organism>
<protein>
    <recommendedName>
        <fullName evidence="5">DUF1579 domain-containing protein</fullName>
    </recommendedName>
</protein>
<dbReference type="AlphaFoldDB" id="A0A9P5CCE3"/>
<gene>
    <name evidence="3" type="ORF">CFAM422_008614</name>
</gene>